<dbReference type="CDD" id="cd22363">
    <property type="entry name" value="tRNA-intron_lyase_C"/>
    <property type="match status" value="1"/>
</dbReference>
<dbReference type="EC" id="4.6.1.16" evidence="5"/>
<dbReference type="PIRSF" id="PIRSF017250">
    <property type="entry name" value="tRNA_splic_SEN34"/>
    <property type="match status" value="1"/>
</dbReference>
<dbReference type="GeneID" id="87876802"/>
<dbReference type="InterPro" id="IPR006677">
    <property type="entry name" value="tRNA_intron_Endonuc_cat-like"/>
</dbReference>
<comment type="function">
    <text evidence="4">Constitutes one of the two catalytic subunit of the tRNA-splicing endonuclease complex, a complex responsible for identification and cleavage of the splice sites in pre-tRNA. It cleaves pre-tRNA at the 5'- and 3'-splice sites to release the intron. The products are an intron and two tRNA half-molecules bearing 2',3'-cyclic phosphate and 5'-OH termini. There are no conserved sequences at the splice sites, but the intron is invariably located at the same site in the gene, placing the splice sites an invariant distance from the constant structural features of the tRNA body. It probably carries the active site for 3'-splice site cleavage.</text>
</comment>
<comment type="caution">
    <text evidence="10">The sequence shown here is derived from an EMBL/GenBank/DDBJ whole genome shotgun (WGS) entry which is preliminary data.</text>
</comment>
<evidence type="ECO:0000256" key="3">
    <source>
        <dbReference type="ARBA" id="ARBA00023239"/>
    </source>
</evidence>
<feature type="active site" evidence="6">
    <location>
        <position position="255"/>
    </location>
</feature>
<feature type="active site" evidence="6">
    <location>
        <position position="247"/>
    </location>
</feature>
<gene>
    <name evidence="10" type="ORF">B0T23DRAFT_407362</name>
</gene>
<feature type="region of interest" description="Disordered" evidence="7">
    <location>
        <begin position="117"/>
        <end position="209"/>
    </location>
</feature>
<sequence>MASTEDDRQVRISKIAGRYLVFDIDDVAYIRRQHGICAVFTGTMPQNPTQNVFLGLPLELYAEDAKMLLDRKVAYIADDPLEHLTQLKSMDDATRKSYLQSIKTQRRTAQLVFNEAKAQSMAKHKDKRKPKQPQPPVVVPTELPLPASSADDVTAAVDQEEEGGAESLLESSSSKPVKTDSSTPPQKPLVKEKLPAITPTTSNAMISNGISNPDVENHTALPLYSYLNERGYFITPGLRFGGDFSVYPGDPFRYHAHYMANSYGWDEKIPMLDLVTSGRLGTAVKKSFLMGGQKPATENSEAGELRAFCIEWAGM</sequence>
<dbReference type="InterPro" id="IPR011856">
    <property type="entry name" value="tRNA_endonuc-like_dom_sf"/>
</dbReference>
<evidence type="ECO:0000256" key="4">
    <source>
        <dbReference type="ARBA" id="ARBA00059865"/>
    </source>
</evidence>
<dbReference type="Pfam" id="PF26577">
    <property type="entry name" value="TSEN34_N"/>
    <property type="match status" value="1"/>
</dbReference>
<protein>
    <recommendedName>
        <fullName evidence="5">tRNA-splicing endonuclease subunit Sen34</fullName>
        <ecNumber evidence="5">4.6.1.16</ecNumber>
    </recommendedName>
</protein>
<proteinExistence type="inferred from homology"/>
<feature type="compositionally biased region" description="Polar residues" evidence="7">
    <location>
        <begin position="198"/>
        <end position="209"/>
    </location>
</feature>
<organism evidence="10 11">
    <name type="scientific">Neurospora hispaniola</name>
    <dbReference type="NCBI Taxonomy" id="588809"/>
    <lineage>
        <taxon>Eukaryota</taxon>
        <taxon>Fungi</taxon>
        <taxon>Dikarya</taxon>
        <taxon>Ascomycota</taxon>
        <taxon>Pezizomycotina</taxon>
        <taxon>Sordariomycetes</taxon>
        <taxon>Sordariomycetidae</taxon>
        <taxon>Sordariales</taxon>
        <taxon>Sordariaceae</taxon>
        <taxon>Neurospora</taxon>
    </lineage>
</organism>
<keyword evidence="2 5" id="KW-0819">tRNA processing</keyword>
<evidence type="ECO:0000256" key="7">
    <source>
        <dbReference type="SAM" id="MobiDB-lite"/>
    </source>
</evidence>
<dbReference type="EMBL" id="JAULSX010000007">
    <property type="protein sequence ID" value="KAK3488196.1"/>
    <property type="molecule type" value="Genomic_DNA"/>
</dbReference>
<dbReference type="GO" id="GO:0000214">
    <property type="term" value="C:tRNA-intron endonuclease complex"/>
    <property type="evidence" value="ECO:0007669"/>
    <property type="project" value="UniProtKB-UniRule"/>
</dbReference>
<evidence type="ECO:0000259" key="8">
    <source>
        <dbReference type="Pfam" id="PF01974"/>
    </source>
</evidence>
<keyword evidence="11" id="KW-1185">Reference proteome</keyword>
<feature type="compositionally biased region" description="Low complexity" evidence="7">
    <location>
        <begin position="147"/>
        <end position="157"/>
    </location>
</feature>
<dbReference type="InterPro" id="IPR016690">
    <property type="entry name" value="TSEN34"/>
</dbReference>
<dbReference type="GO" id="GO:0003676">
    <property type="term" value="F:nucleic acid binding"/>
    <property type="evidence" value="ECO:0007669"/>
    <property type="project" value="InterPro"/>
</dbReference>
<dbReference type="SUPFAM" id="SSF53032">
    <property type="entry name" value="tRNA-intron endonuclease catalytic domain-like"/>
    <property type="match status" value="1"/>
</dbReference>
<evidence type="ECO:0000256" key="1">
    <source>
        <dbReference type="ARBA" id="ARBA00008078"/>
    </source>
</evidence>
<keyword evidence="3 5" id="KW-0456">Lyase</keyword>
<feature type="domain" description="tRNA intron endonuclease catalytic" evidence="8">
    <location>
        <begin position="223"/>
        <end position="290"/>
    </location>
</feature>
<comment type="similarity">
    <text evidence="1 5">Belongs to the tRNA-intron endonuclease family.</text>
</comment>
<dbReference type="Proteomes" id="UP001285908">
    <property type="component" value="Unassembled WGS sequence"/>
</dbReference>
<dbReference type="AlphaFoldDB" id="A0AAJ0I2L4"/>
<dbReference type="InterPro" id="IPR036167">
    <property type="entry name" value="tRNA_intron_Endo_cat-like_sf"/>
</dbReference>
<dbReference type="RefSeq" id="XP_062690323.1">
    <property type="nucleotide sequence ID" value="XM_062839180.1"/>
</dbReference>
<evidence type="ECO:0000256" key="5">
    <source>
        <dbReference type="PIRNR" id="PIRNR017250"/>
    </source>
</evidence>
<dbReference type="GO" id="GO:0000213">
    <property type="term" value="F:tRNA-intron lyase activity"/>
    <property type="evidence" value="ECO:0007669"/>
    <property type="project" value="UniProtKB-UniRule"/>
</dbReference>
<dbReference type="GO" id="GO:0000379">
    <property type="term" value="P:tRNA-type intron splice site recognition and cleavage"/>
    <property type="evidence" value="ECO:0007669"/>
    <property type="project" value="UniProtKB-UniRule"/>
</dbReference>
<feature type="active site" evidence="6">
    <location>
        <position position="286"/>
    </location>
</feature>
<dbReference type="Pfam" id="PF01974">
    <property type="entry name" value="tRNA_int_endo"/>
    <property type="match status" value="1"/>
</dbReference>
<dbReference type="Gene3D" id="3.40.1350.10">
    <property type="match status" value="1"/>
</dbReference>
<evidence type="ECO:0000256" key="6">
    <source>
        <dbReference type="PIRSR" id="PIRSR017250-50"/>
    </source>
</evidence>
<feature type="compositionally biased region" description="Basic residues" evidence="7">
    <location>
        <begin position="122"/>
        <end position="131"/>
    </location>
</feature>
<dbReference type="InterPro" id="IPR059049">
    <property type="entry name" value="TSEN34_N"/>
</dbReference>
<evidence type="ECO:0000259" key="9">
    <source>
        <dbReference type="Pfam" id="PF26577"/>
    </source>
</evidence>
<evidence type="ECO:0000313" key="10">
    <source>
        <dbReference type="EMBL" id="KAK3488196.1"/>
    </source>
</evidence>
<name>A0AAJ0I2L4_9PEZI</name>
<feature type="domain" description="TSEN34 N-terminal" evidence="9">
    <location>
        <begin position="10"/>
        <end position="79"/>
    </location>
</feature>
<feature type="compositionally biased region" description="Low complexity" evidence="7">
    <location>
        <begin position="165"/>
        <end position="184"/>
    </location>
</feature>
<dbReference type="PANTHER" id="PTHR13070:SF0">
    <property type="entry name" value="TRNA-SPLICING ENDONUCLEASE SUBUNIT SEN34"/>
    <property type="match status" value="1"/>
</dbReference>
<dbReference type="PANTHER" id="PTHR13070">
    <property type="entry name" value="TRNA-SPLICING ENDONUCLEASE SUBUNIT SEN34-RELATED"/>
    <property type="match status" value="1"/>
</dbReference>
<evidence type="ECO:0000256" key="2">
    <source>
        <dbReference type="ARBA" id="ARBA00022694"/>
    </source>
</evidence>
<reference evidence="10 11" key="1">
    <citation type="journal article" date="2023" name="Mol. Phylogenet. Evol.">
        <title>Genome-scale phylogeny and comparative genomics of the fungal order Sordariales.</title>
        <authorList>
            <person name="Hensen N."/>
            <person name="Bonometti L."/>
            <person name="Westerberg I."/>
            <person name="Brannstrom I.O."/>
            <person name="Guillou S."/>
            <person name="Cros-Aarteil S."/>
            <person name="Calhoun S."/>
            <person name="Haridas S."/>
            <person name="Kuo A."/>
            <person name="Mondo S."/>
            <person name="Pangilinan J."/>
            <person name="Riley R."/>
            <person name="LaButti K."/>
            <person name="Andreopoulos B."/>
            <person name="Lipzen A."/>
            <person name="Chen C."/>
            <person name="Yan M."/>
            <person name="Daum C."/>
            <person name="Ng V."/>
            <person name="Clum A."/>
            <person name="Steindorff A."/>
            <person name="Ohm R.A."/>
            <person name="Martin F."/>
            <person name="Silar P."/>
            <person name="Natvig D.O."/>
            <person name="Lalanne C."/>
            <person name="Gautier V."/>
            <person name="Ament-Velasquez S.L."/>
            <person name="Kruys A."/>
            <person name="Hutchinson M.I."/>
            <person name="Powell A.J."/>
            <person name="Barry K."/>
            <person name="Miller A.N."/>
            <person name="Grigoriev I.V."/>
            <person name="Debuchy R."/>
            <person name="Gladieux P."/>
            <person name="Hiltunen Thoren M."/>
            <person name="Johannesson H."/>
        </authorList>
    </citation>
    <scope>NUCLEOTIDE SEQUENCE [LARGE SCALE GENOMIC DNA]</scope>
    <source>
        <strain evidence="10 11">FGSC 10403</strain>
    </source>
</reference>
<dbReference type="FunFam" id="3.40.1350.10:FF:000008">
    <property type="entry name" value="tRNA-splicing endonuclease subunit Sen34"/>
    <property type="match status" value="1"/>
</dbReference>
<evidence type="ECO:0000313" key="11">
    <source>
        <dbReference type="Proteomes" id="UP001285908"/>
    </source>
</evidence>
<accession>A0AAJ0I2L4</accession>